<feature type="region of interest" description="Disordered" evidence="1">
    <location>
        <begin position="13"/>
        <end position="98"/>
    </location>
</feature>
<feature type="compositionally biased region" description="Basic and acidic residues" evidence="1">
    <location>
        <begin position="22"/>
        <end position="32"/>
    </location>
</feature>
<comment type="caution">
    <text evidence="2">The sequence shown here is derived from an EMBL/GenBank/DDBJ whole genome shotgun (WGS) entry which is preliminary data.</text>
</comment>
<feature type="compositionally biased region" description="Polar residues" evidence="1">
    <location>
        <begin position="389"/>
        <end position="398"/>
    </location>
</feature>
<feature type="compositionally biased region" description="Low complexity" evidence="1">
    <location>
        <begin position="171"/>
        <end position="187"/>
    </location>
</feature>
<dbReference type="EMBL" id="WDPD01000013">
    <property type="protein sequence ID" value="KAB7459560.1"/>
    <property type="molecule type" value="Genomic_DNA"/>
</dbReference>
<dbReference type="Pfam" id="PF16259">
    <property type="entry name" value="DUF4913"/>
    <property type="match status" value="1"/>
</dbReference>
<sequence length="398" mass="43913">MGLKTLIERIAMPFQIPSRNNPVEDRESRQARPETVPAGIARPGTRTGEPGIDMGESMPEVPAPPAERPGPAESERERENARSGPDADQTERDSRAMRATAAVDRVADATKYGLTIPFLRWLLSYKAGLTAEQFAIASAEDLALADGERVQRAATPAVGSPDETRHAGSGPATDDAMDDPMAGSDPAGDGGPQHGGEDGAAEDVLSIPESRELEGDDAEREAIVGQFGARPSMRDTYYPNLACFVELHVANMWPYQQSVTSRFLWVPDWWRYPPLIYQLDALWRAYENARKQPGQMMIFNIQAFGLFDRVFNKDTGIVASLGIDDRALSTAANTPLPCIRPPKGWRRKAMEPLRPVRPREMEETMPAMDVERTPHRMPVRRPAMRTADANGNRQEGEL</sequence>
<protein>
    <submittedName>
        <fullName evidence="2">DUF4913 domain-containing protein</fullName>
    </submittedName>
</protein>
<reference evidence="2 3" key="1">
    <citation type="journal article" date="2019" name="Nat. Med.">
        <title>A library of human gut bacterial isolates paired with longitudinal multiomics data enables mechanistic microbiome research.</title>
        <authorList>
            <person name="Poyet M."/>
            <person name="Groussin M."/>
            <person name="Gibbons S.M."/>
            <person name="Avila-Pacheco J."/>
            <person name="Jiang X."/>
            <person name="Kearney S.M."/>
            <person name="Perrotta A.R."/>
            <person name="Berdy B."/>
            <person name="Zhao S."/>
            <person name="Lieberman T.D."/>
            <person name="Swanson P.K."/>
            <person name="Smith M."/>
            <person name="Roesemann S."/>
            <person name="Alexander J.E."/>
            <person name="Rich S.A."/>
            <person name="Livny J."/>
            <person name="Vlamakis H."/>
            <person name="Clish C."/>
            <person name="Bullock K."/>
            <person name="Deik A."/>
            <person name="Scott J."/>
            <person name="Pierce K.A."/>
            <person name="Xavier R.J."/>
            <person name="Alm E.J."/>
        </authorList>
    </citation>
    <scope>NUCLEOTIDE SEQUENCE [LARGE SCALE GENOMIC DNA]</scope>
    <source>
        <strain evidence="2 3">BIOML-A2</strain>
    </source>
</reference>
<dbReference type="InterPro" id="IPR032584">
    <property type="entry name" value="DUF4913"/>
</dbReference>
<evidence type="ECO:0000256" key="1">
    <source>
        <dbReference type="SAM" id="MobiDB-lite"/>
    </source>
</evidence>
<name>A0A7J5TFK1_9BIFI</name>
<proteinExistence type="predicted"/>
<feature type="region of interest" description="Disordered" evidence="1">
    <location>
        <begin position="379"/>
        <end position="398"/>
    </location>
</feature>
<dbReference type="AlphaFoldDB" id="A0A7J5TFK1"/>
<evidence type="ECO:0000313" key="3">
    <source>
        <dbReference type="Proteomes" id="UP000429211"/>
    </source>
</evidence>
<gene>
    <name evidence="2" type="ORF">GBB04_09635</name>
</gene>
<accession>A0A7J5TFK1</accession>
<dbReference type="Proteomes" id="UP000429211">
    <property type="component" value="Unassembled WGS sequence"/>
</dbReference>
<organism evidence="2 3">
    <name type="scientific">Bifidobacterium dentium</name>
    <dbReference type="NCBI Taxonomy" id="1689"/>
    <lineage>
        <taxon>Bacteria</taxon>
        <taxon>Bacillati</taxon>
        <taxon>Actinomycetota</taxon>
        <taxon>Actinomycetes</taxon>
        <taxon>Bifidobacteriales</taxon>
        <taxon>Bifidobacteriaceae</taxon>
        <taxon>Bifidobacterium</taxon>
    </lineage>
</organism>
<feature type="region of interest" description="Disordered" evidence="1">
    <location>
        <begin position="154"/>
        <end position="200"/>
    </location>
</feature>
<evidence type="ECO:0000313" key="2">
    <source>
        <dbReference type="EMBL" id="KAB7459560.1"/>
    </source>
</evidence>